<evidence type="ECO:0000256" key="1">
    <source>
        <dbReference type="SAM" id="Phobius"/>
    </source>
</evidence>
<evidence type="ECO:0000313" key="2">
    <source>
        <dbReference type="EMBL" id="PIO57699.1"/>
    </source>
</evidence>
<evidence type="ECO:0000313" key="3">
    <source>
        <dbReference type="Proteomes" id="UP000230423"/>
    </source>
</evidence>
<name>A0A2G9TI96_TELCI</name>
<keyword evidence="1" id="KW-0472">Membrane</keyword>
<proteinExistence type="predicted"/>
<dbReference type="EMBL" id="KZ370988">
    <property type="protein sequence ID" value="PIO57699.1"/>
    <property type="molecule type" value="Genomic_DNA"/>
</dbReference>
<accession>A0A2G9TI96</accession>
<sequence length="101" mass="11349">MTNEGVARRVSCTSEFVRVKEATDRVERHDVKRTRLTAAALIMVCLAMLSFTLCSSQYQRFYMPTSFLCTFLICLVTLLIFSSDSKSAFMTPVASLATSFQ</sequence>
<feature type="transmembrane region" description="Helical" evidence="1">
    <location>
        <begin position="61"/>
        <end position="81"/>
    </location>
</feature>
<protein>
    <submittedName>
        <fullName evidence="2">Uncharacterized protein</fullName>
    </submittedName>
</protein>
<dbReference type="AlphaFoldDB" id="A0A2G9TI96"/>
<feature type="transmembrane region" description="Helical" evidence="1">
    <location>
        <begin position="36"/>
        <end position="55"/>
    </location>
</feature>
<gene>
    <name evidence="2" type="ORF">TELCIR_20881</name>
</gene>
<dbReference type="Proteomes" id="UP000230423">
    <property type="component" value="Unassembled WGS sequence"/>
</dbReference>
<keyword evidence="1" id="KW-1133">Transmembrane helix</keyword>
<keyword evidence="3" id="KW-1185">Reference proteome</keyword>
<keyword evidence="1" id="KW-0812">Transmembrane</keyword>
<feature type="non-terminal residue" evidence="2">
    <location>
        <position position="101"/>
    </location>
</feature>
<organism evidence="2 3">
    <name type="scientific">Teladorsagia circumcincta</name>
    <name type="common">Brown stomach worm</name>
    <name type="synonym">Ostertagia circumcincta</name>
    <dbReference type="NCBI Taxonomy" id="45464"/>
    <lineage>
        <taxon>Eukaryota</taxon>
        <taxon>Metazoa</taxon>
        <taxon>Ecdysozoa</taxon>
        <taxon>Nematoda</taxon>
        <taxon>Chromadorea</taxon>
        <taxon>Rhabditida</taxon>
        <taxon>Rhabditina</taxon>
        <taxon>Rhabditomorpha</taxon>
        <taxon>Strongyloidea</taxon>
        <taxon>Trichostrongylidae</taxon>
        <taxon>Teladorsagia</taxon>
    </lineage>
</organism>
<reference evidence="2 3" key="1">
    <citation type="submission" date="2015-09" db="EMBL/GenBank/DDBJ databases">
        <title>Draft genome of the parasitic nematode Teladorsagia circumcincta isolate WARC Sus (inbred).</title>
        <authorList>
            <person name="Mitreva M."/>
        </authorList>
    </citation>
    <scope>NUCLEOTIDE SEQUENCE [LARGE SCALE GENOMIC DNA]</scope>
    <source>
        <strain evidence="2 3">S</strain>
    </source>
</reference>
<dbReference type="OrthoDB" id="2107370at2759"/>